<evidence type="ECO:0000256" key="2">
    <source>
        <dbReference type="ARBA" id="ARBA00011900"/>
    </source>
</evidence>
<keyword evidence="4" id="KW-0808">Transferase</keyword>
<dbReference type="PANTHER" id="PTHR30481">
    <property type="entry name" value="DNA ADENINE METHYLASE"/>
    <property type="match status" value="1"/>
</dbReference>
<dbReference type="InterPro" id="IPR012327">
    <property type="entry name" value="MeTrfase_D12"/>
</dbReference>
<protein>
    <recommendedName>
        <fullName evidence="2">site-specific DNA-methyltransferase (adenine-specific)</fullName>
        <ecNumber evidence="2">2.1.1.72</ecNumber>
    </recommendedName>
</protein>
<evidence type="ECO:0000256" key="3">
    <source>
        <dbReference type="ARBA" id="ARBA00022603"/>
    </source>
</evidence>
<evidence type="ECO:0000256" key="5">
    <source>
        <dbReference type="ARBA" id="ARBA00022691"/>
    </source>
</evidence>
<keyword evidence="8" id="KW-1185">Reference proteome</keyword>
<dbReference type="GO" id="GO:0008168">
    <property type="term" value="F:methyltransferase activity"/>
    <property type="evidence" value="ECO:0007669"/>
    <property type="project" value="UniProtKB-KW"/>
</dbReference>
<keyword evidence="3 7" id="KW-0489">Methyltransferase</keyword>
<keyword evidence="5" id="KW-0949">S-adenosyl-L-methionine</keyword>
<comment type="similarity">
    <text evidence="1">Belongs to the N(4)/N(6)-methyltransferase family.</text>
</comment>
<dbReference type="EMBL" id="CP062006">
    <property type="protein sequence ID" value="QTC88206.1"/>
    <property type="molecule type" value="Genomic_DNA"/>
</dbReference>
<dbReference type="GO" id="GO:0032259">
    <property type="term" value="P:methylation"/>
    <property type="evidence" value="ECO:0007669"/>
    <property type="project" value="UniProtKB-KW"/>
</dbReference>
<dbReference type="RefSeq" id="WP_207825260.1">
    <property type="nucleotide sequence ID" value="NZ_CP062006.1"/>
</dbReference>
<dbReference type="Pfam" id="PF02086">
    <property type="entry name" value="MethyltransfD12"/>
    <property type="match status" value="1"/>
</dbReference>
<dbReference type="InterPro" id="IPR029063">
    <property type="entry name" value="SAM-dependent_MTases_sf"/>
</dbReference>
<dbReference type="PRINTS" id="PR00505">
    <property type="entry name" value="D12N6MTFRASE"/>
</dbReference>
<dbReference type="SUPFAM" id="SSF53335">
    <property type="entry name" value="S-adenosyl-L-methionine-dependent methyltransferases"/>
    <property type="match status" value="1"/>
</dbReference>
<proteinExistence type="inferred from homology"/>
<dbReference type="EC" id="2.1.1.72" evidence="2"/>
<evidence type="ECO:0000256" key="4">
    <source>
        <dbReference type="ARBA" id="ARBA00022679"/>
    </source>
</evidence>
<evidence type="ECO:0000313" key="7">
    <source>
        <dbReference type="EMBL" id="QTC88206.1"/>
    </source>
</evidence>
<dbReference type="Gene3D" id="1.10.1020.10">
    <property type="entry name" value="Adenine-specific Methyltransferase, Domain 2"/>
    <property type="match status" value="1"/>
</dbReference>
<name>A0ABX7SM55_9CAUL</name>
<evidence type="ECO:0000256" key="1">
    <source>
        <dbReference type="ARBA" id="ARBA00006594"/>
    </source>
</evidence>
<sequence length="287" mass="32135">MNCSRNVLIVDQRPVASAEPPAAWLGGKRHLAKRICHVLAATPHDAYVEPFIGMGGVFLRRRVRPSVEVINDISGDIVTLFRVLQRFPDALLREFRWRPAVRSEFDRLKESRDCDLLDIERAARFLYLQTLAFGGKMAGRSFGVSPGSPHNFDLARIEPRLRRLHDRLAGVVIENLDWLAVISRYDRPGTLFYLDPPYWGGEGDYGAGVFVRGDFQRMADKLRAIDGRFLLSINDRPEIREMFAWADIEAVQTTYSIAGGDKSSPAAELLIGKGVELGSAAAQARLI</sequence>
<evidence type="ECO:0000313" key="8">
    <source>
        <dbReference type="Proteomes" id="UP000663942"/>
    </source>
</evidence>
<reference evidence="7 8" key="1">
    <citation type="submission" date="2020-09" db="EMBL/GenBank/DDBJ databases">
        <title>Brevundimonas sp. LVF1 isolated from an oligotrophic pond in Goettingen, Germany.</title>
        <authorList>
            <person name="Friedrich I."/>
            <person name="Klassen A."/>
            <person name="Neubauer H."/>
            <person name="Schneider D."/>
            <person name="Hertel R."/>
            <person name="Daniel R."/>
        </authorList>
    </citation>
    <scope>NUCLEOTIDE SEQUENCE [LARGE SCALE GENOMIC DNA]</scope>
    <source>
        <strain evidence="7 8">LVF1</strain>
    </source>
</reference>
<dbReference type="InterPro" id="IPR012263">
    <property type="entry name" value="M_m6A_EcoRV"/>
</dbReference>
<dbReference type="InterPro" id="IPR023095">
    <property type="entry name" value="Ade_MeTrfase_dom_2"/>
</dbReference>
<dbReference type="PANTHER" id="PTHR30481:SF4">
    <property type="entry name" value="SITE-SPECIFIC DNA-METHYLTRANSFERASE (ADENINE-SPECIFIC)"/>
    <property type="match status" value="1"/>
</dbReference>
<dbReference type="Gene3D" id="3.40.50.150">
    <property type="entry name" value="Vaccinia Virus protein VP39"/>
    <property type="match status" value="1"/>
</dbReference>
<evidence type="ECO:0000256" key="6">
    <source>
        <dbReference type="ARBA" id="ARBA00047942"/>
    </source>
</evidence>
<dbReference type="Proteomes" id="UP000663942">
    <property type="component" value="Chromosome"/>
</dbReference>
<organism evidence="7 8">
    <name type="scientific">Brevundimonas pondensis</name>
    <dbReference type="NCBI Taxonomy" id="2774189"/>
    <lineage>
        <taxon>Bacteria</taxon>
        <taxon>Pseudomonadati</taxon>
        <taxon>Pseudomonadota</taxon>
        <taxon>Alphaproteobacteria</taxon>
        <taxon>Caulobacterales</taxon>
        <taxon>Caulobacteraceae</taxon>
        <taxon>Brevundimonas</taxon>
    </lineage>
</organism>
<comment type="catalytic activity">
    <reaction evidence="6">
        <text>a 2'-deoxyadenosine in DNA + S-adenosyl-L-methionine = an N(6)-methyl-2'-deoxyadenosine in DNA + S-adenosyl-L-homocysteine + H(+)</text>
        <dbReference type="Rhea" id="RHEA:15197"/>
        <dbReference type="Rhea" id="RHEA-COMP:12418"/>
        <dbReference type="Rhea" id="RHEA-COMP:12419"/>
        <dbReference type="ChEBI" id="CHEBI:15378"/>
        <dbReference type="ChEBI" id="CHEBI:57856"/>
        <dbReference type="ChEBI" id="CHEBI:59789"/>
        <dbReference type="ChEBI" id="CHEBI:90615"/>
        <dbReference type="ChEBI" id="CHEBI:90616"/>
        <dbReference type="EC" id="2.1.1.72"/>
    </reaction>
</comment>
<dbReference type="PIRSF" id="PIRSF000398">
    <property type="entry name" value="M_m6A_EcoRV"/>
    <property type="match status" value="1"/>
</dbReference>
<accession>A0ABX7SM55</accession>
<gene>
    <name evidence="7" type="ORF">IFE19_02010</name>
</gene>